<dbReference type="InterPro" id="IPR009078">
    <property type="entry name" value="Ferritin-like_SF"/>
</dbReference>
<protein>
    <submittedName>
        <fullName evidence="2">Uncharacterized ferritin-like protein (DUF455 family)</fullName>
    </submittedName>
</protein>
<dbReference type="PANTHER" id="PTHR42782">
    <property type="entry name" value="SI:CH73-314G15.3"/>
    <property type="match status" value="1"/>
</dbReference>
<dbReference type="CDD" id="cd00657">
    <property type="entry name" value="Ferritin_like"/>
    <property type="match status" value="1"/>
</dbReference>
<gene>
    <name evidence="2" type="ORF">HNQ99_000068</name>
</gene>
<organism evidence="2 3">
    <name type="scientific">Rhizorhapis suberifaciens</name>
    <name type="common">corky root of lettuce</name>
    <dbReference type="NCBI Taxonomy" id="13656"/>
    <lineage>
        <taxon>Bacteria</taxon>
        <taxon>Pseudomonadati</taxon>
        <taxon>Pseudomonadota</taxon>
        <taxon>Alphaproteobacteria</taxon>
        <taxon>Sphingomonadales</taxon>
        <taxon>Sphingomonadaceae</taxon>
        <taxon>Rhizorhapis</taxon>
    </lineage>
</organism>
<reference evidence="2 3" key="1">
    <citation type="submission" date="2020-08" db="EMBL/GenBank/DDBJ databases">
        <title>Genomic Encyclopedia of Type Strains, Phase IV (KMG-IV): sequencing the most valuable type-strain genomes for metagenomic binning, comparative biology and taxonomic classification.</title>
        <authorList>
            <person name="Goeker M."/>
        </authorList>
    </citation>
    <scope>NUCLEOTIDE SEQUENCE [LARGE SCALE GENOMIC DNA]</scope>
    <source>
        <strain evidence="2 3">DSM 7465</strain>
    </source>
</reference>
<name>A0A840HQB1_9SPHN</name>
<comment type="caution">
    <text evidence="2">The sequence shown here is derived from an EMBL/GenBank/DDBJ whole genome shotgun (WGS) entry which is preliminary data.</text>
</comment>
<dbReference type="PIRSF" id="PIRSF012318">
    <property type="entry name" value="UCP012318"/>
    <property type="match status" value="1"/>
</dbReference>
<accession>A0A840HQB1</accession>
<feature type="region of interest" description="Disordered" evidence="1">
    <location>
        <begin position="51"/>
        <end position="73"/>
    </location>
</feature>
<dbReference type="Pfam" id="PF04305">
    <property type="entry name" value="DUF455"/>
    <property type="match status" value="1"/>
</dbReference>
<dbReference type="Proteomes" id="UP000575068">
    <property type="component" value="Unassembled WGS sequence"/>
</dbReference>
<dbReference type="InterPro" id="IPR011197">
    <property type="entry name" value="UCP012318"/>
</dbReference>
<dbReference type="EMBL" id="JACHOV010000001">
    <property type="protein sequence ID" value="MBB4639788.1"/>
    <property type="molecule type" value="Genomic_DNA"/>
</dbReference>
<sequence>MVEAHRRTVGEAASAVLLTADPSAKVMAARAAARNWRLGRLQHVFGVSLPERPARPDQPELLPPTRMPKRGRGGSERARIAMLHALAHIEFVAIDLAFDLVARFGAEFPPEFTSDWMRVGADEAMHFALLDRRLRQYGSFYGALPAHDGLWEAAQETAHDVAARLAIVPMVLEARALDITPQTAERFEHMGDRRTATMLRRIYADEIRHVATGTKWFNETARRGGLSAANYYQILVIRHFRGSLKPPFNDSARRQAGLTREYYTALAG</sequence>
<evidence type="ECO:0000256" key="1">
    <source>
        <dbReference type="SAM" id="MobiDB-lite"/>
    </source>
</evidence>
<evidence type="ECO:0000313" key="2">
    <source>
        <dbReference type="EMBL" id="MBB4639788.1"/>
    </source>
</evidence>
<dbReference type="InterPro" id="IPR007402">
    <property type="entry name" value="DUF455"/>
</dbReference>
<keyword evidence="3" id="KW-1185">Reference proteome</keyword>
<dbReference type="SUPFAM" id="SSF47240">
    <property type="entry name" value="Ferritin-like"/>
    <property type="match status" value="1"/>
</dbReference>
<dbReference type="PANTHER" id="PTHR42782:SF2">
    <property type="entry name" value="3-OXOACYL-[ACYL-CARRIER-PROTEIN] SYNTHASE-LIKE PROTEIN"/>
    <property type="match status" value="1"/>
</dbReference>
<dbReference type="RefSeq" id="WP_281376736.1">
    <property type="nucleotide sequence ID" value="NZ_JACHOV010000001.1"/>
</dbReference>
<dbReference type="AlphaFoldDB" id="A0A840HQB1"/>
<proteinExistence type="predicted"/>
<evidence type="ECO:0000313" key="3">
    <source>
        <dbReference type="Proteomes" id="UP000575068"/>
    </source>
</evidence>